<dbReference type="AlphaFoldDB" id="A0AAJ1BGC1"/>
<comment type="subcellular location">
    <subcellularLocation>
        <location evidence="1 3">Cytoplasm</location>
    </subcellularLocation>
</comment>
<dbReference type="InterPro" id="IPR011129">
    <property type="entry name" value="CSD"/>
</dbReference>
<dbReference type="GO" id="GO:0003676">
    <property type="term" value="F:nucleic acid binding"/>
    <property type="evidence" value="ECO:0007669"/>
    <property type="project" value="InterPro"/>
</dbReference>
<dbReference type="FunFam" id="2.40.50.140:FF:000006">
    <property type="entry name" value="Cold shock protein CspC"/>
    <property type="match status" value="1"/>
</dbReference>
<dbReference type="GO" id="GO:0005829">
    <property type="term" value="C:cytosol"/>
    <property type="evidence" value="ECO:0007669"/>
    <property type="project" value="UniProtKB-ARBA"/>
</dbReference>
<accession>A0AAJ1BGC1</accession>
<evidence type="ECO:0000313" key="5">
    <source>
        <dbReference type="EMBL" id="MCH4294248.1"/>
    </source>
</evidence>
<dbReference type="PROSITE" id="PS51857">
    <property type="entry name" value="CSD_2"/>
    <property type="match status" value="1"/>
</dbReference>
<dbReference type="Gene3D" id="2.40.50.140">
    <property type="entry name" value="Nucleic acid-binding proteins"/>
    <property type="match status" value="1"/>
</dbReference>
<dbReference type="InterPro" id="IPR019844">
    <property type="entry name" value="CSD_CS"/>
</dbReference>
<keyword evidence="2" id="KW-0963">Cytoplasm</keyword>
<keyword evidence="6" id="KW-1185">Reference proteome</keyword>
<dbReference type="SUPFAM" id="SSF50249">
    <property type="entry name" value="Nucleic acid-binding proteins"/>
    <property type="match status" value="1"/>
</dbReference>
<proteinExistence type="predicted"/>
<name>A0AAJ1BGC1_9GAMM</name>
<dbReference type="Pfam" id="PF00313">
    <property type="entry name" value="CSD"/>
    <property type="match status" value="1"/>
</dbReference>
<dbReference type="InterPro" id="IPR012156">
    <property type="entry name" value="Cold_shock_CspA"/>
</dbReference>
<dbReference type="CDD" id="cd04458">
    <property type="entry name" value="CSP_CDS"/>
    <property type="match status" value="1"/>
</dbReference>
<dbReference type="PIRSF" id="PIRSF002599">
    <property type="entry name" value="Cold_shock_A"/>
    <property type="match status" value="1"/>
</dbReference>
<dbReference type="InterPro" id="IPR012340">
    <property type="entry name" value="NA-bd_OB-fold"/>
</dbReference>
<evidence type="ECO:0000256" key="3">
    <source>
        <dbReference type="RuleBase" id="RU000408"/>
    </source>
</evidence>
<dbReference type="SMART" id="SM00357">
    <property type="entry name" value="CSP"/>
    <property type="match status" value="1"/>
</dbReference>
<evidence type="ECO:0000259" key="4">
    <source>
        <dbReference type="PROSITE" id="PS51857"/>
    </source>
</evidence>
<evidence type="ECO:0000256" key="1">
    <source>
        <dbReference type="ARBA" id="ARBA00004496"/>
    </source>
</evidence>
<feature type="domain" description="CSD" evidence="4">
    <location>
        <begin position="5"/>
        <end position="69"/>
    </location>
</feature>
<organism evidence="5 6">
    <name type="scientific">Shewanella zhuhaiensis</name>
    <dbReference type="NCBI Taxonomy" id="2919576"/>
    <lineage>
        <taxon>Bacteria</taxon>
        <taxon>Pseudomonadati</taxon>
        <taxon>Pseudomonadota</taxon>
        <taxon>Gammaproteobacteria</taxon>
        <taxon>Alteromonadales</taxon>
        <taxon>Shewanellaceae</taxon>
        <taxon>Shewanella</taxon>
    </lineage>
</organism>
<dbReference type="InterPro" id="IPR002059">
    <property type="entry name" value="CSP_DNA-bd"/>
</dbReference>
<protein>
    <submittedName>
        <fullName evidence="5">Cold-shock protein</fullName>
    </submittedName>
</protein>
<dbReference type="PANTHER" id="PTHR11544">
    <property type="entry name" value="COLD SHOCK DOMAIN CONTAINING PROTEINS"/>
    <property type="match status" value="1"/>
</dbReference>
<gene>
    <name evidence="5" type="ORF">MJ923_08005</name>
</gene>
<dbReference type="PROSITE" id="PS00352">
    <property type="entry name" value="CSD_1"/>
    <property type="match status" value="1"/>
</dbReference>
<comment type="caution">
    <text evidence="5">The sequence shown here is derived from an EMBL/GenBank/DDBJ whole genome shotgun (WGS) entry which is preliminary data.</text>
</comment>
<dbReference type="EMBL" id="JAKUDL010000002">
    <property type="protein sequence ID" value="MCH4294248.1"/>
    <property type="molecule type" value="Genomic_DNA"/>
</dbReference>
<dbReference type="RefSeq" id="WP_240590636.1">
    <property type="nucleotide sequence ID" value="NZ_JAKUDL010000002.1"/>
</dbReference>
<dbReference type="InterPro" id="IPR050181">
    <property type="entry name" value="Cold_shock_domain"/>
</dbReference>
<dbReference type="PRINTS" id="PR00050">
    <property type="entry name" value="COLDSHOCK"/>
</dbReference>
<evidence type="ECO:0000313" key="6">
    <source>
        <dbReference type="Proteomes" id="UP001297581"/>
    </source>
</evidence>
<sequence>MSAIPETGTVKWFNDEKGFGFLRREDETDVFVHYRAINSQGRRTLKEGQKVSFMVVQSQKGLLAENVTPL</sequence>
<dbReference type="Proteomes" id="UP001297581">
    <property type="component" value="Unassembled WGS sequence"/>
</dbReference>
<evidence type="ECO:0000256" key="2">
    <source>
        <dbReference type="ARBA" id="ARBA00022490"/>
    </source>
</evidence>
<reference evidence="5 6" key="1">
    <citation type="submission" date="2022-02" db="EMBL/GenBank/DDBJ databases">
        <title>The genome sequence of Shewanella sp. 3B26.</title>
        <authorList>
            <person name="Du J."/>
        </authorList>
    </citation>
    <scope>NUCLEOTIDE SEQUENCE [LARGE SCALE GENOMIC DNA]</scope>
    <source>
        <strain evidence="5 6">3B26</strain>
    </source>
</reference>